<dbReference type="OrthoDB" id="5981550at2759"/>
<evidence type="ECO:0000313" key="3">
    <source>
        <dbReference type="Proteomes" id="UP000288805"/>
    </source>
</evidence>
<feature type="compositionally biased region" description="Low complexity" evidence="1">
    <location>
        <begin position="41"/>
        <end position="51"/>
    </location>
</feature>
<dbReference type="Proteomes" id="UP000288805">
    <property type="component" value="Unassembled WGS sequence"/>
</dbReference>
<evidence type="ECO:0000256" key="1">
    <source>
        <dbReference type="SAM" id="MobiDB-lite"/>
    </source>
</evidence>
<feature type="region of interest" description="Disordered" evidence="1">
    <location>
        <begin position="23"/>
        <end position="51"/>
    </location>
</feature>
<dbReference type="AlphaFoldDB" id="A0A438ICH5"/>
<name>A0A438ICH5_VITVI</name>
<organism evidence="2 3">
    <name type="scientific">Vitis vinifera</name>
    <name type="common">Grape</name>
    <dbReference type="NCBI Taxonomy" id="29760"/>
    <lineage>
        <taxon>Eukaryota</taxon>
        <taxon>Viridiplantae</taxon>
        <taxon>Streptophyta</taxon>
        <taxon>Embryophyta</taxon>
        <taxon>Tracheophyta</taxon>
        <taxon>Spermatophyta</taxon>
        <taxon>Magnoliopsida</taxon>
        <taxon>eudicotyledons</taxon>
        <taxon>Gunneridae</taxon>
        <taxon>Pentapetalae</taxon>
        <taxon>rosids</taxon>
        <taxon>Vitales</taxon>
        <taxon>Vitaceae</taxon>
        <taxon>Viteae</taxon>
        <taxon>Vitis</taxon>
    </lineage>
</organism>
<proteinExistence type="predicted"/>
<sequence>MRDPLGTNEANPYQQNLGLLTSNVRDENPDIGMPNGGGGVRTSSSSVSEAVGCKDSGLSKMVKVVQNLGIQL</sequence>
<comment type="caution">
    <text evidence="2">The sequence shown here is derived from an EMBL/GenBank/DDBJ whole genome shotgun (WGS) entry which is preliminary data.</text>
</comment>
<reference evidence="2 3" key="1">
    <citation type="journal article" date="2018" name="PLoS Genet.">
        <title>Population sequencing reveals clonal diversity and ancestral inbreeding in the grapevine cultivar Chardonnay.</title>
        <authorList>
            <person name="Roach M.J."/>
            <person name="Johnson D.L."/>
            <person name="Bohlmann J."/>
            <person name="van Vuuren H.J."/>
            <person name="Jones S.J."/>
            <person name="Pretorius I.S."/>
            <person name="Schmidt S.A."/>
            <person name="Borneman A.R."/>
        </authorList>
    </citation>
    <scope>NUCLEOTIDE SEQUENCE [LARGE SCALE GENOMIC DNA]</scope>
    <source>
        <strain evidence="3">cv. Chardonnay</strain>
        <tissue evidence="2">Leaf</tissue>
    </source>
</reference>
<protein>
    <submittedName>
        <fullName evidence="2">Uncharacterized protein</fullName>
    </submittedName>
</protein>
<gene>
    <name evidence="2" type="ORF">CK203_035738</name>
</gene>
<dbReference type="EMBL" id="QGNW01000121">
    <property type="protein sequence ID" value="RVW94410.1"/>
    <property type="molecule type" value="Genomic_DNA"/>
</dbReference>
<accession>A0A438ICH5</accession>
<evidence type="ECO:0000313" key="2">
    <source>
        <dbReference type="EMBL" id="RVW94410.1"/>
    </source>
</evidence>